<organism evidence="2 3">
    <name type="scientific">Oleispira antarctica</name>
    <dbReference type="NCBI Taxonomy" id="188908"/>
    <lineage>
        <taxon>Bacteria</taxon>
        <taxon>Pseudomonadati</taxon>
        <taxon>Pseudomonadota</taxon>
        <taxon>Gammaproteobacteria</taxon>
        <taxon>Oceanospirillales</taxon>
        <taxon>Oceanospirillaceae</taxon>
        <taxon>Oleispira</taxon>
    </lineage>
</organism>
<protein>
    <submittedName>
        <fullName evidence="2">Ribosome biogenesis GTPase Der</fullName>
    </submittedName>
</protein>
<dbReference type="InterPro" id="IPR015946">
    <property type="entry name" value="KH_dom-like_a/b"/>
</dbReference>
<evidence type="ECO:0000313" key="2">
    <source>
        <dbReference type="EMBL" id="OUS40719.1"/>
    </source>
</evidence>
<proteinExistence type="predicted"/>
<accession>A0A1Y5HTW2</accession>
<evidence type="ECO:0000313" key="3">
    <source>
        <dbReference type="Proteomes" id="UP000227088"/>
    </source>
</evidence>
<comment type="caution">
    <text evidence="2">The sequence shown here is derived from an EMBL/GenBank/DDBJ whole genome shotgun (WGS) entry which is preliminary data.</text>
</comment>
<evidence type="ECO:0000259" key="1">
    <source>
        <dbReference type="Pfam" id="PF14714"/>
    </source>
</evidence>
<name>A0A1Y5HTW2_OLEAN</name>
<dbReference type="EMBL" id="MABE01000266">
    <property type="protein sequence ID" value="OUS40719.1"/>
    <property type="molecule type" value="Genomic_DNA"/>
</dbReference>
<dbReference type="Gene3D" id="3.30.300.20">
    <property type="match status" value="1"/>
</dbReference>
<sequence>SNPPILVVHGTQTDKLTDAYKRYLANTYRRVLSIHGTPIRMNFKSAENPFAEKKEGPSLHQLSMKKMARTQNIRAIKKEKARKQRAKKR</sequence>
<feature type="non-terminal residue" evidence="2">
    <location>
        <position position="1"/>
    </location>
</feature>
<reference evidence="3" key="1">
    <citation type="journal article" date="2017" name="Proc. Natl. Acad. Sci. U.S.A.">
        <title>Simulation of Deepwater Horizon oil plume reveals substrate specialization within a complex community of hydrocarbon degraders.</title>
        <authorList>
            <person name="Hu P."/>
            <person name="Dubinsky E.A."/>
            <person name="Probst A.J."/>
            <person name="Wang J."/>
            <person name="Sieber C.M.K."/>
            <person name="Tom L.M."/>
            <person name="Gardinali P."/>
            <person name="Banfield J.F."/>
            <person name="Atlas R.M."/>
            <person name="Andersen G.L."/>
        </authorList>
    </citation>
    <scope>NUCLEOTIDE SEQUENCE [LARGE SCALE GENOMIC DNA]</scope>
</reference>
<feature type="domain" description="GTPase Der C-terminal KH-domain-like" evidence="1">
    <location>
        <begin position="2"/>
        <end position="44"/>
    </location>
</feature>
<gene>
    <name evidence="2" type="ORF">A9R00_04590</name>
</gene>
<dbReference type="InterPro" id="IPR032859">
    <property type="entry name" value="KH_dom-like"/>
</dbReference>
<dbReference type="AlphaFoldDB" id="A0A1Y5HTW2"/>
<dbReference type="Pfam" id="PF14714">
    <property type="entry name" value="KH_dom-like"/>
    <property type="match status" value="1"/>
</dbReference>
<dbReference type="Proteomes" id="UP000227088">
    <property type="component" value="Unassembled WGS sequence"/>
</dbReference>